<dbReference type="AlphaFoldDB" id="A0A1X7MPT5"/>
<keyword evidence="2" id="KW-1133">Transmembrane helix</keyword>
<reference evidence="3 4" key="1">
    <citation type="submission" date="2017-04" db="EMBL/GenBank/DDBJ databases">
        <authorList>
            <person name="Afonso C.L."/>
            <person name="Miller P.J."/>
            <person name="Scott M.A."/>
            <person name="Spackman E."/>
            <person name="Goraichik I."/>
            <person name="Dimitrov K.M."/>
            <person name="Suarez D.L."/>
            <person name="Swayne D.E."/>
        </authorList>
    </citation>
    <scope>NUCLEOTIDE SEQUENCE [LARGE SCALE GENOMIC DNA]</scope>
    <source>
        <strain evidence="3 4">B5P</strain>
    </source>
</reference>
<evidence type="ECO:0000313" key="3">
    <source>
        <dbReference type="EMBL" id="SMH26849.1"/>
    </source>
</evidence>
<evidence type="ECO:0000313" key="4">
    <source>
        <dbReference type="Proteomes" id="UP000193083"/>
    </source>
</evidence>
<name>A0A1X7MPT5_9HYPH</name>
<evidence type="ECO:0000256" key="2">
    <source>
        <dbReference type="SAM" id="Phobius"/>
    </source>
</evidence>
<sequence>MPGNAPVTLRDGGGKIVAEERTDSNGRFALLAPIRTDLTVIVDAKDGHVARFDIPAAHLPDTLPAGDDERNGDDADGGAGNRKPADAYAAASADEIDAVVARQIAPLPSGSIRSNPHCGCVIVLGGLGYIVGIFGLIAFLKARHRAPDKSAP</sequence>
<keyword evidence="4" id="KW-1185">Reference proteome</keyword>
<feature type="region of interest" description="Disordered" evidence="1">
    <location>
        <begin position="58"/>
        <end position="87"/>
    </location>
</feature>
<dbReference type="OrthoDB" id="8447011at2"/>
<feature type="transmembrane region" description="Helical" evidence="2">
    <location>
        <begin position="121"/>
        <end position="140"/>
    </location>
</feature>
<gene>
    <name evidence="3" type="ORF">SAMN02982922_0491</name>
</gene>
<dbReference type="Proteomes" id="UP000193083">
    <property type="component" value="Unassembled WGS sequence"/>
</dbReference>
<organism evidence="3 4">
    <name type="scientific">Mesorhizobium australicum</name>
    <dbReference type="NCBI Taxonomy" id="536018"/>
    <lineage>
        <taxon>Bacteria</taxon>
        <taxon>Pseudomonadati</taxon>
        <taxon>Pseudomonadota</taxon>
        <taxon>Alphaproteobacteria</taxon>
        <taxon>Hyphomicrobiales</taxon>
        <taxon>Phyllobacteriaceae</taxon>
        <taxon>Mesorhizobium</taxon>
    </lineage>
</organism>
<feature type="non-terminal residue" evidence="3">
    <location>
        <position position="152"/>
    </location>
</feature>
<keyword evidence="2" id="KW-0812">Transmembrane</keyword>
<accession>A0A1X7MPT5</accession>
<keyword evidence="2" id="KW-0472">Membrane</keyword>
<evidence type="ECO:0000256" key="1">
    <source>
        <dbReference type="SAM" id="MobiDB-lite"/>
    </source>
</evidence>
<protein>
    <submittedName>
        <fullName evidence="3">Nickel transport protein</fullName>
    </submittedName>
</protein>
<proteinExistence type="predicted"/>
<dbReference type="EMBL" id="FXBL01000003">
    <property type="protein sequence ID" value="SMH26849.1"/>
    <property type="molecule type" value="Genomic_DNA"/>
</dbReference>